<feature type="compositionally biased region" description="Low complexity" evidence="5">
    <location>
        <begin position="1"/>
        <end position="31"/>
    </location>
</feature>
<evidence type="ECO:0000313" key="7">
    <source>
        <dbReference type="EMBL" id="KAF0744532.1"/>
    </source>
</evidence>
<dbReference type="SUPFAM" id="SSF54928">
    <property type="entry name" value="RNA-binding domain, RBD"/>
    <property type="match status" value="1"/>
</dbReference>
<organism evidence="7 8">
    <name type="scientific">Aphanomyces euteiches</name>
    <dbReference type="NCBI Taxonomy" id="100861"/>
    <lineage>
        <taxon>Eukaryota</taxon>
        <taxon>Sar</taxon>
        <taxon>Stramenopiles</taxon>
        <taxon>Oomycota</taxon>
        <taxon>Saprolegniomycetes</taxon>
        <taxon>Saprolegniales</taxon>
        <taxon>Verrucalvaceae</taxon>
        <taxon>Aphanomyces</taxon>
    </lineage>
</organism>
<feature type="compositionally biased region" description="Basic and acidic residues" evidence="5">
    <location>
        <begin position="85"/>
        <end position="99"/>
    </location>
</feature>
<reference evidence="7 8" key="1">
    <citation type="submission" date="2019-07" db="EMBL/GenBank/DDBJ databases">
        <title>Genomics analysis of Aphanomyces spp. identifies a new class of oomycete effector associated with host adaptation.</title>
        <authorList>
            <person name="Gaulin E."/>
        </authorList>
    </citation>
    <scope>NUCLEOTIDE SEQUENCE [LARGE SCALE GENOMIC DNA]</scope>
    <source>
        <strain evidence="7 8">ATCC 201684</strain>
    </source>
</reference>
<keyword evidence="3" id="KW-0539">Nucleus</keyword>
<feature type="compositionally biased region" description="Basic and acidic residues" evidence="5">
    <location>
        <begin position="187"/>
        <end position="200"/>
    </location>
</feature>
<dbReference type="GO" id="GO:0003723">
    <property type="term" value="F:RNA binding"/>
    <property type="evidence" value="ECO:0007669"/>
    <property type="project" value="UniProtKB-UniRule"/>
</dbReference>
<dbReference type="AlphaFoldDB" id="A0A6G0XVL6"/>
<evidence type="ECO:0000256" key="4">
    <source>
        <dbReference type="PROSITE-ProRule" id="PRU00176"/>
    </source>
</evidence>
<comment type="caution">
    <text evidence="7">The sequence shown here is derived from an EMBL/GenBank/DDBJ whole genome shotgun (WGS) entry which is preliminary data.</text>
</comment>
<feature type="domain" description="RRM" evidence="6">
    <location>
        <begin position="284"/>
        <end position="355"/>
    </location>
</feature>
<feature type="compositionally biased region" description="Basic and acidic residues" evidence="5">
    <location>
        <begin position="35"/>
        <end position="73"/>
    </location>
</feature>
<dbReference type="Gene3D" id="3.30.70.330">
    <property type="match status" value="1"/>
</dbReference>
<dbReference type="CDD" id="cd12307">
    <property type="entry name" value="RRM_NIFK_like"/>
    <property type="match status" value="1"/>
</dbReference>
<dbReference type="Pfam" id="PF00076">
    <property type="entry name" value="RRM_1"/>
    <property type="match status" value="1"/>
</dbReference>
<dbReference type="VEuPathDB" id="FungiDB:AeMF1_009254"/>
<evidence type="ECO:0000256" key="5">
    <source>
        <dbReference type="SAM" id="MobiDB-lite"/>
    </source>
</evidence>
<proteinExistence type="predicted"/>
<gene>
    <name evidence="7" type="ORF">Ae201684_001006</name>
</gene>
<evidence type="ECO:0000256" key="2">
    <source>
        <dbReference type="ARBA" id="ARBA00022884"/>
    </source>
</evidence>
<dbReference type="EMBL" id="VJMJ01000009">
    <property type="protein sequence ID" value="KAF0744532.1"/>
    <property type="molecule type" value="Genomic_DNA"/>
</dbReference>
<feature type="compositionally biased region" description="Basic and acidic residues" evidence="5">
    <location>
        <begin position="119"/>
        <end position="176"/>
    </location>
</feature>
<dbReference type="Proteomes" id="UP000481153">
    <property type="component" value="Unassembled WGS sequence"/>
</dbReference>
<dbReference type="InterPro" id="IPR035979">
    <property type="entry name" value="RBD_domain_sf"/>
</dbReference>
<keyword evidence="8" id="KW-1185">Reference proteome</keyword>
<dbReference type="PROSITE" id="PS50102">
    <property type="entry name" value="RRM"/>
    <property type="match status" value="1"/>
</dbReference>
<keyword evidence="2 4" id="KW-0694">RNA-binding</keyword>
<dbReference type="InterPro" id="IPR012677">
    <property type="entry name" value="Nucleotide-bd_a/b_plait_sf"/>
</dbReference>
<dbReference type="PANTHER" id="PTHR46754">
    <property type="entry name" value="MKI67 FHA DOMAIN-INTERACTING NUCLEOLAR PHOSPHOPROTEIN"/>
    <property type="match status" value="1"/>
</dbReference>
<feature type="region of interest" description="Disordered" evidence="5">
    <location>
        <begin position="1"/>
        <end position="248"/>
    </location>
</feature>
<protein>
    <recommendedName>
        <fullName evidence="6">RRM domain-containing protein</fullName>
    </recommendedName>
</protein>
<dbReference type="InterPro" id="IPR000504">
    <property type="entry name" value="RRM_dom"/>
</dbReference>
<comment type="subcellular location">
    <subcellularLocation>
        <location evidence="1">Nucleus</location>
        <location evidence="1">Nucleolus</location>
    </subcellularLocation>
</comment>
<evidence type="ECO:0000256" key="3">
    <source>
        <dbReference type="ARBA" id="ARBA00023242"/>
    </source>
</evidence>
<name>A0A6G0XVL6_9STRA</name>
<accession>A0A6G0XVL6</accession>
<evidence type="ECO:0000259" key="6">
    <source>
        <dbReference type="PROSITE" id="PS50102"/>
    </source>
</evidence>
<dbReference type="SMART" id="SM00360">
    <property type="entry name" value="RRM"/>
    <property type="match status" value="1"/>
</dbReference>
<evidence type="ECO:0000313" key="8">
    <source>
        <dbReference type="Proteomes" id="UP000481153"/>
    </source>
</evidence>
<dbReference type="GO" id="GO:0005730">
    <property type="term" value="C:nucleolus"/>
    <property type="evidence" value="ECO:0007669"/>
    <property type="project" value="UniProtKB-SubCell"/>
</dbReference>
<sequence length="442" mass="48566">MAKKSAAASSTKAVPAKKAVAPKKVAAAEKTTAVKKVEAPKAEAKKAVKKAADKKVVEDKKPAKKESAAAEKKTAKKAATATEAPAKKVETPEKKEKATTAKKQKKETPAAAPPAKKAKQSEEKATKESKPKEEKADKKATKSTKESETKEEKADKKATKSTKESETKEEEADKKATKSTKKPTAAVKEDKSNDKQEKSGKKAAPVKKPETAKKAGKKSIEQQLAKLQGAEWDSDDEDMDASSAKEPEVNFEANVDFIELTKKTKQNLAKGAAPAATDASTPSSTIFIGRIPHGFYEKQMRGFFSQFGEIKRLKVSRNKKSGKSKHYAFVEFEESEVARVVADTMNGYRLFDKTLNCSVVPLDKCHERMFIGANRTFRPFPYRKIAVREHNAPKTFEQQEAANKRLLAKEEAKRNKLKALGIEYEFPGYAESVPSKSSHVKF</sequence>
<evidence type="ECO:0000256" key="1">
    <source>
        <dbReference type="ARBA" id="ARBA00004604"/>
    </source>
</evidence>